<dbReference type="EMBL" id="JMCB01000009">
    <property type="protein sequence ID" value="KFE66760.1"/>
    <property type="molecule type" value="Genomic_DNA"/>
</dbReference>
<dbReference type="InterPro" id="IPR003615">
    <property type="entry name" value="HNH_nuc"/>
</dbReference>
<organism evidence="3 4">
    <name type="scientific">Hyalangium minutum</name>
    <dbReference type="NCBI Taxonomy" id="394096"/>
    <lineage>
        <taxon>Bacteria</taxon>
        <taxon>Pseudomonadati</taxon>
        <taxon>Myxococcota</taxon>
        <taxon>Myxococcia</taxon>
        <taxon>Myxococcales</taxon>
        <taxon>Cystobacterineae</taxon>
        <taxon>Archangiaceae</taxon>
        <taxon>Hyalangium</taxon>
    </lineage>
</organism>
<keyword evidence="4" id="KW-1185">Reference proteome</keyword>
<accession>A0A085WGE7</accession>
<feature type="domain" description="HNH nuclease" evidence="2">
    <location>
        <begin position="145"/>
        <end position="204"/>
    </location>
</feature>
<evidence type="ECO:0000313" key="3">
    <source>
        <dbReference type="EMBL" id="KFE66760.1"/>
    </source>
</evidence>
<reference evidence="3 4" key="1">
    <citation type="submission" date="2014-04" db="EMBL/GenBank/DDBJ databases">
        <title>Genome assembly of Hyalangium minutum DSM 14724.</title>
        <authorList>
            <person name="Sharma G."/>
            <person name="Subramanian S."/>
        </authorList>
    </citation>
    <scope>NUCLEOTIDE SEQUENCE [LARGE SCALE GENOMIC DNA]</scope>
    <source>
        <strain evidence="3 4">DSM 14724</strain>
    </source>
</reference>
<dbReference type="GO" id="GO:0008270">
    <property type="term" value="F:zinc ion binding"/>
    <property type="evidence" value="ECO:0007669"/>
    <property type="project" value="InterPro"/>
</dbReference>
<evidence type="ECO:0000259" key="2">
    <source>
        <dbReference type="SMART" id="SM00507"/>
    </source>
</evidence>
<dbReference type="GO" id="GO:0003676">
    <property type="term" value="F:nucleic acid binding"/>
    <property type="evidence" value="ECO:0007669"/>
    <property type="project" value="InterPro"/>
</dbReference>
<dbReference type="OrthoDB" id="9802640at2"/>
<protein>
    <submittedName>
        <fullName evidence="3">5-methylcytosine-specific restriction enzyme A</fullName>
    </submittedName>
</protein>
<dbReference type="GO" id="GO:0004519">
    <property type="term" value="F:endonuclease activity"/>
    <property type="evidence" value="ECO:0007669"/>
    <property type="project" value="InterPro"/>
</dbReference>
<sequence>MARNDWTPAEIDATVAAYFEMYRMHERDEPFVKADFIRSLLATALQNRTKGAVEMRFGNISAVLQERHLPWLKGYVPYPNYPAALVPAVLRAAEGLIPLSPTSDPVELDKSTKLAKALGPLEKPKGRETPESTSVTSKVFKRDPLVRAYVLEEAGGKCELCDHPAPFEDKDGAPFLEVHHVKTLAEGGADTAENSVALCPNCHRSLHLAKDREQRLVRLHAKVSRLENR</sequence>
<dbReference type="Pfam" id="PF01844">
    <property type="entry name" value="HNH"/>
    <property type="match status" value="1"/>
</dbReference>
<proteinExistence type="predicted"/>
<dbReference type="InterPro" id="IPR002711">
    <property type="entry name" value="HNH"/>
</dbReference>
<evidence type="ECO:0000256" key="1">
    <source>
        <dbReference type="SAM" id="MobiDB-lite"/>
    </source>
</evidence>
<feature type="region of interest" description="Disordered" evidence="1">
    <location>
        <begin position="117"/>
        <end position="136"/>
    </location>
</feature>
<dbReference type="STRING" id="394096.DB31_8974"/>
<gene>
    <name evidence="3" type="ORF">DB31_8974</name>
</gene>
<dbReference type="RefSeq" id="WP_044191792.1">
    <property type="nucleotide sequence ID" value="NZ_JMCB01000009.1"/>
</dbReference>
<dbReference type="Gene3D" id="1.10.30.50">
    <property type="match status" value="1"/>
</dbReference>
<dbReference type="SMART" id="SM00507">
    <property type="entry name" value="HNHc"/>
    <property type="match status" value="1"/>
</dbReference>
<dbReference type="CDD" id="cd00085">
    <property type="entry name" value="HNHc"/>
    <property type="match status" value="1"/>
</dbReference>
<comment type="caution">
    <text evidence="3">The sequence shown here is derived from an EMBL/GenBank/DDBJ whole genome shotgun (WGS) entry which is preliminary data.</text>
</comment>
<evidence type="ECO:0000313" key="4">
    <source>
        <dbReference type="Proteomes" id="UP000028725"/>
    </source>
</evidence>
<dbReference type="Proteomes" id="UP000028725">
    <property type="component" value="Unassembled WGS sequence"/>
</dbReference>
<name>A0A085WGE7_9BACT</name>
<dbReference type="AlphaFoldDB" id="A0A085WGE7"/>